<dbReference type="InterPro" id="IPR052511">
    <property type="entry name" value="ATP-dep_Helicase"/>
</dbReference>
<feature type="domain" description="Helicase C-terminal" evidence="5">
    <location>
        <begin position="340"/>
        <end position="498"/>
    </location>
</feature>
<evidence type="ECO:0000256" key="2">
    <source>
        <dbReference type="ARBA" id="ARBA00022840"/>
    </source>
</evidence>
<dbReference type="SMART" id="SM00490">
    <property type="entry name" value="HELICc"/>
    <property type="match status" value="1"/>
</dbReference>
<dbReference type="GO" id="GO:0005524">
    <property type="term" value="F:ATP binding"/>
    <property type="evidence" value="ECO:0007669"/>
    <property type="project" value="UniProtKB-KW"/>
</dbReference>
<dbReference type="Pfam" id="PF00270">
    <property type="entry name" value="DEAD"/>
    <property type="match status" value="1"/>
</dbReference>
<dbReference type="SUPFAM" id="SSF52540">
    <property type="entry name" value="P-loop containing nucleoside triphosphate hydrolases"/>
    <property type="match status" value="1"/>
</dbReference>
<evidence type="ECO:0000256" key="3">
    <source>
        <dbReference type="PROSITE-ProRule" id="PRU00339"/>
    </source>
</evidence>
<dbReference type="InterPro" id="IPR001650">
    <property type="entry name" value="Helicase_C-like"/>
</dbReference>
<dbReference type="OMA" id="CAQNGIL"/>
<organism evidence="6 7">
    <name type="scientific">Candidatus Methanomassiliicoccus intestinalis</name>
    <dbReference type="NCBI Taxonomy" id="1406512"/>
    <lineage>
        <taxon>Archaea</taxon>
        <taxon>Methanobacteriati</taxon>
        <taxon>Thermoplasmatota</taxon>
        <taxon>Thermoplasmata</taxon>
        <taxon>Methanomassiliicoccales</taxon>
        <taxon>Methanomassiliicoccaceae</taxon>
        <taxon>Methanomassiliicoccus</taxon>
    </lineage>
</organism>
<dbReference type="GeneID" id="41322534"/>
<keyword evidence="3" id="KW-0802">TPR repeat</keyword>
<dbReference type="InterPro" id="IPR011545">
    <property type="entry name" value="DEAD/DEAH_box_helicase_dom"/>
</dbReference>
<accession>A0A8J8PBG4</accession>
<keyword evidence="1" id="KW-0547">Nucleotide-binding</keyword>
<keyword evidence="2" id="KW-0067">ATP-binding</keyword>
<evidence type="ECO:0000313" key="7">
    <source>
        <dbReference type="Proteomes" id="UP000752814"/>
    </source>
</evidence>
<evidence type="ECO:0000259" key="5">
    <source>
        <dbReference type="PROSITE" id="PS51194"/>
    </source>
</evidence>
<dbReference type="PROSITE" id="PS51194">
    <property type="entry name" value="HELICASE_CTER"/>
    <property type="match status" value="1"/>
</dbReference>
<dbReference type="SMART" id="SM00028">
    <property type="entry name" value="TPR"/>
    <property type="match status" value="1"/>
</dbReference>
<dbReference type="AlphaFoldDB" id="A0A8J8PBG4"/>
<feature type="domain" description="Helicase ATP-binding" evidence="4">
    <location>
        <begin position="155"/>
        <end position="326"/>
    </location>
</feature>
<dbReference type="Proteomes" id="UP000752814">
    <property type="component" value="Unassembled WGS sequence"/>
</dbReference>
<gene>
    <name evidence="6" type="ORF">A3207_08820</name>
</gene>
<dbReference type="SUPFAM" id="SSF48452">
    <property type="entry name" value="TPR-like"/>
    <property type="match status" value="1"/>
</dbReference>
<proteinExistence type="predicted"/>
<reference evidence="6" key="1">
    <citation type="submission" date="2016-03" db="EMBL/GenBank/DDBJ databases">
        <authorList>
            <person name="Borrel G."/>
            <person name="Mccann A."/>
            <person name="O'Toole P.W."/>
        </authorList>
    </citation>
    <scope>NUCLEOTIDE SEQUENCE</scope>
    <source>
        <strain evidence="6">183</strain>
    </source>
</reference>
<dbReference type="GO" id="GO:0120545">
    <property type="term" value="F:nucleic acid conformation isomerase activity"/>
    <property type="evidence" value="ECO:0007669"/>
    <property type="project" value="UniProtKB-ARBA"/>
</dbReference>
<feature type="repeat" description="TPR" evidence="3">
    <location>
        <begin position="10"/>
        <end position="43"/>
    </location>
</feature>
<dbReference type="Gene3D" id="1.25.40.10">
    <property type="entry name" value="Tetratricopeptide repeat domain"/>
    <property type="match status" value="1"/>
</dbReference>
<protein>
    <recommendedName>
        <fullName evidence="8">DEAD/DEAH box helicase</fullName>
    </recommendedName>
</protein>
<evidence type="ECO:0000256" key="1">
    <source>
        <dbReference type="ARBA" id="ARBA00022741"/>
    </source>
</evidence>
<dbReference type="EMBL" id="LVVT01000011">
    <property type="protein sequence ID" value="TQS83404.1"/>
    <property type="molecule type" value="Genomic_DNA"/>
</dbReference>
<comment type="caution">
    <text evidence="6">The sequence shown here is derived from an EMBL/GenBank/DDBJ whole genome shotgun (WGS) entry which is preliminary data.</text>
</comment>
<evidence type="ECO:0000259" key="4">
    <source>
        <dbReference type="PROSITE" id="PS51192"/>
    </source>
</evidence>
<sequence>MSERERKEKAESECRLGAKFEKSGKIDEAIEAYLRAVAEYPAHKKANYRLAELYEEKGELIKSSHHMDMAMHGGPANIPKYPKKAPVKKAVEPVPDKRKIPTIEPKITYSRKIDPQNEERLNTREDKKVRGLLPLTGDNFFGGFESLKEIQRKAVPLILQGRNVLAISSTASGKTEAVFAPLAERLIQEGWLGLSIIYISPTRALISDIRQRLETVLSPLGIRVAQRDGDIKDFDESNPQEVLVTTPESLDSMICWKKHQLNSVKVVVIDEVHMLDGSYRGDQLQILLRRLRREVGIKFNVCAMSATIGKPERTAARFMPSPNIVESKGGRGIEYHITPTLEDSLIWARQNNCSKILVFCNSPKDAETIASNTLKYYFPADSVRVHHGKLEKEMRKETEAFLREAKTAVCACTSTLEVGVDIGDVDLVILYSIPKSVASLAQRIGRSNRRGSYISVAAVGKGGLADYYRNVLDTILFGKFEPADETFDPSVIIQQILSCLASGSRGFGFFSDIFKDICSTEDLKSIVTHLMDKKYILEENGMLSEGPAAKGLGPKIYSNIAGYEQNLVIEASTGMPIGHVELPVDNIFILSGQAWSVKKKEENKIIVEKVDRRADVAKFSTYEQNGAFHNMLPDQLKSRKLITEVK</sequence>
<dbReference type="Gene3D" id="3.40.50.300">
    <property type="entry name" value="P-loop containing nucleotide triphosphate hydrolases"/>
    <property type="match status" value="2"/>
</dbReference>
<dbReference type="PANTHER" id="PTHR47962">
    <property type="entry name" value="ATP-DEPENDENT HELICASE LHR-RELATED-RELATED"/>
    <property type="match status" value="1"/>
</dbReference>
<dbReference type="InterPro" id="IPR014001">
    <property type="entry name" value="Helicase_ATP-bd"/>
</dbReference>
<dbReference type="InterPro" id="IPR027417">
    <property type="entry name" value="P-loop_NTPase"/>
</dbReference>
<dbReference type="InterPro" id="IPR019734">
    <property type="entry name" value="TPR_rpt"/>
</dbReference>
<evidence type="ECO:0008006" key="8">
    <source>
        <dbReference type="Google" id="ProtNLM"/>
    </source>
</evidence>
<name>A0A8J8PBG4_9ARCH</name>
<evidence type="ECO:0000313" key="6">
    <source>
        <dbReference type="EMBL" id="TQS83404.1"/>
    </source>
</evidence>
<dbReference type="InterPro" id="IPR011990">
    <property type="entry name" value="TPR-like_helical_dom_sf"/>
</dbReference>
<dbReference type="GO" id="GO:0016887">
    <property type="term" value="F:ATP hydrolysis activity"/>
    <property type="evidence" value="ECO:0007669"/>
    <property type="project" value="TreeGrafter"/>
</dbReference>
<dbReference type="RefSeq" id="WP_020448027.1">
    <property type="nucleotide sequence ID" value="NZ_CAYAYA010000003.1"/>
</dbReference>
<dbReference type="PROSITE" id="PS50005">
    <property type="entry name" value="TPR"/>
    <property type="match status" value="1"/>
</dbReference>
<dbReference type="PANTHER" id="PTHR47962:SF5">
    <property type="entry name" value="ATP-DEPENDENT HELICASE LHR-RELATED"/>
    <property type="match status" value="1"/>
</dbReference>
<dbReference type="Pfam" id="PF00271">
    <property type="entry name" value="Helicase_C"/>
    <property type="match status" value="1"/>
</dbReference>
<dbReference type="GO" id="GO:0003677">
    <property type="term" value="F:DNA binding"/>
    <property type="evidence" value="ECO:0007669"/>
    <property type="project" value="TreeGrafter"/>
</dbReference>
<dbReference type="PROSITE" id="PS51192">
    <property type="entry name" value="HELICASE_ATP_BIND_1"/>
    <property type="match status" value="1"/>
</dbReference>
<dbReference type="SMART" id="SM00487">
    <property type="entry name" value="DEXDc"/>
    <property type="match status" value="1"/>
</dbReference>
<dbReference type="GO" id="GO:0140097">
    <property type="term" value="F:catalytic activity, acting on DNA"/>
    <property type="evidence" value="ECO:0007669"/>
    <property type="project" value="UniProtKB-ARBA"/>
</dbReference>